<evidence type="ECO:0000313" key="2">
    <source>
        <dbReference type="EMBL" id="RVW32615.1"/>
    </source>
</evidence>
<dbReference type="EMBL" id="QGNW01001711">
    <property type="protein sequence ID" value="RVW32615.1"/>
    <property type="molecule type" value="Genomic_DNA"/>
</dbReference>
<dbReference type="Proteomes" id="UP000288805">
    <property type="component" value="Unassembled WGS sequence"/>
</dbReference>
<dbReference type="PANTHER" id="PTHR45763:SF54">
    <property type="entry name" value="HYDROLASE, ALPHA_BETA FOLD FAMILY PROTEIN, EXPRESSED"/>
    <property type="match status" value="1"/>
</dbReference>
<name>A0A438DAY5_VITVI</name>
<comment type="caution">
    <text evidence="2">The sequence shown here is derived from an EMBL/GenBank/DDBJ whole genome shotgun (WGS) entry which is preliminary data.</text>
</comment>
<evidence type="ECO:0000259" key="1">
    <source>
        <dbReference type="Pfam" id="PF12697"/>
    </source>
</evidence>
<accession>A0A438DAY5</accession>
<sequence length="331" mass="37642">METFLGWFYKAFQPQKYSSLCGSPGGPPVTAQRLRLKDGRFLAYSESGVPKDKAQFKIILAHGFTGSRLDFLRASPEIIEEMGIYMVGYDRAGHGESDPNTRKWLGSEASDVEELADALELGQKFYLVGTSMGGYVVWACLKYIPHRLAGAALVAPVINYRWPRFPKDLSKEAYYQQAVGDQWLLRVAYYAPWLLNWWVNQSWLPSPTVIQGNTFLPNHLDSQFRDRAISSGIFHQRRNISTLQGENESLHRDLMVMFGKWEFDPMDLPPPCFPVHLWQGCEDGIVPASLQKYVSQRVGWIKHHEVPEGGHFLNAIPGFDDHLLKTLLLQP</sequence>
<organism evidence="2 3">
    <name type="scientific">Vitis vinifera</name>
    <name type="common">Grape</name>
    <dbReference type="NCBI Taxonomy" id="29760"/>
    <lineage>
        <taxon>Eukaryota</taxon>
        <taxon>Viridiplantae</taxon>
        <taxon>Streptophyta</taxon>
        <taxon>Embryophyta</taxon>
        <taxon>Tracheophyta</taxon>
        <taxon>Spermatophyta</taxon>
        <taxon>Magnoliopsida</taxon>
        <taxon>eudicotyledons</taxon>
        <taxon>Gunneridae</taxon>
        <taxon>Pentapetalae</taxon>
        <taxon>rosids</taxon>
        <taxon>Vitales</taxon>
        <taxon>Vitaceae</taxon>
        <taxon>Viteae</taxon>
        <taxon>Vitis</taxon>
    </lineage>
</organism>
<proteinExistence type="predicted"/>
<dbReference type="InterPro" id="IPR029058">
    <property type="entry name" value="AB_hydrolase_fold"/>
</dbReference>
<dbReference type="SUPFAM" id="SSF53474">
    <property type="entry name" value="alpha/beta-Hydrolases"/>
    <property type="match status" value="1"/>
</dbReference>
<dbReference type="Gene3D" id="3.40.50.1820">
    <property type="entry name" value="alpha/beta hydrolase"/>
    <property type="match status" value="1"/>
</dbReference>
<gene>
    <name evidence="2" type="ORF">CK203_076514</name>
</gene>
<evidence type="ECO:0000313" key="3">
    <source>
        <dbReference type="Proteomes" id="UP000288805"/>
    </source>
</evidence>
<dbReference type="FunFam" id="3.40.50.1820:FF:000270">
    <property type="entry name" value="Alpha/beta-Hydrolases superfamily protein"/>
    <property type="match status" value="1"/>
</dbReference>
<protein>
    <recommendedName>
        <fullName evidence="1">AB hydrolase-1 domain-containing protein</fullName>
    </recommendedName>
</protein>
<dbReference type="AlphaFoldDB" id="A0A438DAY5"/>
<dbReference type="PANTHER" id="PTHR45763">
    <property type="entry name" value="HYDROLASE, ALPHA/BETA FOLD FAMILY PROTEIN, EXPRESSED-RELATED"/>
    <property type="match status" value="1"/>
</dbReference>
<reference evidence="2 3" key="1">
    <citation type="journal article" date="2018" name="PLoS Genet.">
        <title>Population sequencing reveals clonal diversity and ancestral inbreeding in the grapevine cultivar Chardonnay.</title>
        <authorList>
            <person name="Roach M.J."/>
            <person name="Johnson D.L."/>
            <person name="Bohlmann J."/>
            <person name="van Vuuren H.J."/>
            <person name="Jones S.J."/>
            <person name="Pretorius I.S."/>
            <person name="Schmidt S.A."/>
            <person name="Borneman A.R."/>
        </authorList>
    </citation>
    <scope>NUCLEOTIDE SEQUENCE [LARGE SCALE GENOMIC DNA]</scope>
    <source>
        <strain evidence="3">cv. Chardonnay</strain>
        <tissue evidence="2">Leaf</tissue>
    </source>
</reference>
<dbReference type="Pfam" id="PF12697">
    <property type="entry name" value="Abhydrolase_6"/>
    <property type="match status" value="1"/>
</dbReference>
<dbReference type="InterPro" id="IPR000073">
    <property type="entry name" value="AB_hydrolase_1"/>
</dbReference>
<feature type="domain" description="AB hydrolase-1" evidence="1">
    <location>
        <begin position="58"/>
        <end position="314"/>
    </location>
</feature>